<dbReference type="RefSeq" id="WP_095135335.1">
    <property type="nucleotide sequence ID" value="NZ_NIBG01000026.1"/>
</dbReference>
<dbReference type="AlphaFoldDB" id="A0A267MCS2"/>
<keyword evidence="3" id="KW-1185">Reference proteome</keyword>
<comment type="caution">
    <text evidence="2">The sequence shown here is derived from an EMBL/GenBank/DDBJ whole genome shotgun (WGS) entry which is preliminary data.</text>
</comment>
<dbReference type="Proteomes" id="UP000216024">
    <property type="component" value="Unassembled WGS sequence"/>
</dbReference>
<reference evidence="2 3" key="1">
    <citation type="submission" date="2017-06" db="EMBL/GenBank/DDBJ databases">
        <title>Draft genome sequence of anaerobic fermentative bacterium Anaeromicrobium sediminis DY2726D isolated from West Pacific Ocean sediments.</title>
        <authorList>
            <person name="Zeng X."/>
        </authorList>
    </citation>
    <scope>NUCLEOTIDE SEQUENCE [LARGE SCALE GENOMIC DNA]</scope>
    <source>
        <strain evidence="2 3">DY2726D</strain>
    </source>
</reference>
<protein>
    <submittedName>
        <fullName evidence="2">Uncharacterized protein</fullName>
    </submittedName>
</protein>
<organism evidence="2 3">
    <name type="scientific">Anaeromicrobium sediminis</name>
    <dbReference type="NCBI Taxonomy" id="1478221"/>
    <lineage>
        <taxon>Bacteria</taxon>
        <taxon>Bacillati</taxon>
        <taxon>Bacillota</taxon>
        <taxon>Clostridia</taxon>
        <taxon>Peptostreptococcales</taxon>
        <taxon>Thermotaleaceae</taxon>
        <taxon>Anaeromicrobium</taxon>
    </lineage>
</organism>
<dbReference type="EMBL" id="NIBG01000026">
    <property type="protein sequence ID" value="PAB57381.1"/>
    <property type="molecule type" value="Genomic_DNA"/>
</dbReference>
<evidence type="ECO:0000313" key="3">
    <source>
        <dbReference type="Proteomes" id="UP000216024"/>
    </source>
</evidence>
<feature type="coiled-coil region" evidence="1">
    <location>
        <begin position="28"/>
        <end position="69"/>
    </location>
</feature>
<dbReference type="OrthoDB" id="2082787at2"/>
<accession>A0A267MCS2</accession>
<evidence type="ECO:0000313" key="2">
    <source>
        <dbReference type="EMBL" id="PAB57381.1"/>
    </source>
</evidence>
<proteinExistence type="predicted"/>
<name>A0A267MCS2_9FIRM</name>
<gene>
    <name evidence="2" type="ORF">CCE28_18975</name>
</gene>
<evidence type="ECO:0000256" key="1">
    <source>
        <dbReference type="SAM" id="Coils"/>
    </source>
</evidence>
<keyword evidence="1" id="KW-0175">Coiled coil</keyword>
<sequence>MKKYMLVVVVLIVVMLTAFSGYGDPIDNENYEVTINKLENKLDNANTQIQQLENQISNLKKQLEQGNSNGQKELKVIDVNGKTVRYILNDASIPAQCVSIIGSNNDNLVEDYEELQIKGIGSGEFFKAQVTGSIYDFQLIKIEFNGETGEFIEKEVIHELEEVRNKVIYIETYLPCGIPSEKIKWKDCNGNTHEILLANDGYGFNGAIVWSK</sequence>